<organism evidence="3 4">
    <name type="scientific">Sordaria brevicollis</name>
    <dbReference type="NCBI Taxonomy" id="83679"/>
    <lineage>
        <taxon>Eukaryota</taxon>
        <taxon>Fungi</taxon>
        <taxon>Dikarya</taxon>
        <taxon>Ascomycota</taxon>
        <taxon>Pezizomycotina</taxon>
        <taxon>Sordariomycetes</taxon>
        <taxon>Sordariomycetidae</taxon>
        <taxon>Sordariales</taxon>
        <taxon>Sordariaceae</taxon>
        <taxon>Sordaria</taxon>
    </lineage>
</organism>
<dbReference type="Gene3D" id="3.90.210.10">
    <property type="entry name" value="Heat-Labile Enterotoxin, subunit A"/>
    <property type="match status" value="1"/>
</dbReference>
<feature type="compositionally biased region" description="Low complexity" evidence="1">
    <location>
        <begin position="463"/>
        <end position="490"/>
    </location>
</feature>
<gene>
    <name evidence="3" type="ORF">B0T20DRAFT_466463</name>
</gene>
<evidence type="ECO:0000313" key="3">
    <source>
        <dbReference type="EMBL" id="KAK3401392.1"/>
    </source>
</evidence>
<dbReference type="PANTHER" id="PTHR40781:SF1">
    <property type="match status" value="1"/>
</dbReference>
<feature type="region of interest" description="Disordered" evidence="1">
    <location>
        <begin position="1"/>
        <end position="67"/>
    </location>
</feature>
<dbReference type="EMBL" id="JAUTDP010000002">
    <property type="protein sequence ID" value="KAK3401392.1"/>
    <property type="molecule type" value="Genomic_DNA"/>
</dbReference>
<accession>A0AAE0UEP8</accession>
<feature type="region of interest" description="Disordered" evidence="1">
    <location>
        <begin position="456"/>
        <end position="544"/>
    </location>
</feature>
<reference evidence="3" key="1">
    <citation type="journal article" date="2023" name="Mol. Phylogenet. Evol.">
        <title>Genome-scale phylogeny and comparative genomics of the fungal order Sordariales.</title>
        <authorList>
            <person name="Hensen N."/>
            <person name="Bonometti L."/>
            <person name="Westerberg I."/>
            <person name="Brannstrom I.O."/>
            <person name="Guillou S."/>
            <person name="Cros-Aarteil S."/>
            <person name="Calhoun S."/>
            <person name="Haridas S."/>
            <person name="Kuo A."/>
            <person name="Mondo S."/>
            <person name="Pangilinan J."/>
            <person name="Riley R."/>
            <person name="LaButti K."/>
            <person name="Andreopoulos B."/>
            <person name="Lipzen A."/>
            <person name="Chen C."/>
            <person name="Yan M."/>
            <person name="Daum C."/>
            <person name="Ng V."/>
            <person name="Clum A."/>
            <person name="Steindorff A."/>
            <person name="Ohm R.A."/>
            <person name="Martin F."/>
            <person name="Silar P."/>
            <person name="Natvig D.O."/>
            <person name="Lalanne C."/>
            <person name="Gautier V."/>
            <person name="Ament-Velasquez S.L."/>
            <person name="Kruys A."/>
            <person name="Hutchinson M.I."/>
            <person name="Powell A.J."/>
            <person name="Barry K."/>
            <person name="Miller A.N."/>
            <person name="Grigoriev I.V."/>
            <person name="Debuchy R."/>
            <person name="Gladieux P."/>
            <person name="Hiltunen Thoren M."/>
            <person name="Johannesson H."/>
        </authorList>
    </citation>
    <scope>NUCLEOTIDE SEQUENCE</scope>
    <source>
        <strain evidence="3">FGSC 1904</strain>
    </source>
</reference>
<dbReference type="AlphaFoldDB" id="A0AAE0UEP8"/>
<dbReference type="SUPFAM" id="SSF56399">
    <property type="entry name" value="ADP-ribosylation"/>
    <property type="match status" value="1"/>
</dbReference>
<comment type="caution">
    <text evidence="3">The sequence shown here is derived from an EMBL/GenBank/DDBJ whole genome shotgun (WGS) entry which is preliminary data.</text>
</comment>
<evidence type="ECO:0000259" key="2">
    <source>
        <dbReference type="Pfam" id="PF24494"/>
    </source>
</evidence>
<evidence type="ECO:0000313" key="4">
    <source>
        <dbReference type="Proteomes" id="UP001281003"/>
    </source>
</evidence>
<dbReference type="Pfam" id="PF24494">
    <property type="entry name" value="DUF7587"/>
    <property type="match status" value="1"/>
</dbReference>
<protein>
    <recommendedName>
        <fullName evidence="2">DUF7587 domain-containing protein</fullName>
    </recommendedName>
</protein>
<name>A0AAE0UEP8_SORBR</name>
<evidence type="ECO:0000256" key="1">
    <source>
        <dbReference type="SAM" id="MobiDB-lite"/>
    </source>
</evidence>
<keyword evidence="4" id="KW-1185">Reference proteome</keyword>
<dbReference type="PANTHER" id="PTHR40781">
    <property type="match status" value="1"/>
</dbReference>
<dbReference type="InterPro" id="IPR056009">
    <property type="entry name" value="DUF7587"/>
</dbReference>
<proteinExistence type="predicted"/>
<dbReference type="Proteomes" id="UP001281003">
    <property type="component" value="Unassembled WGS sequence"/>
</dbReference>
<feature type="compositionally biased region" description="Basic and acidic residues" evidence="1">
    <location>
        <begin position="41"/>
        <end position="67"/>
    </location>
</feature>
<sequence>MSSQQTPTSTTGSAAPEHPNEYESTTAYTAPVETTAEELVGGDKKEDKKDDEKKEGEVEVEGEVEKNEKHVSTIDRLNARRTLKASDCRYLSVHHSTTPAAMTAASSIFWHVASPGQPIVSLALPPKLFYVRHGCSQPYPTVDGGFISQAPNRDIRDPRELKENAIKHFEWRNRNWNSCFVSVFGDQDHAESWGRKLATQHGQPTMLYELDTSQLPPGTMVLNAWLLCDSLGIDHLWNDDNDEYLFYKGIPGSCVVRSWDPWWGYDPQIGVASPRSRGILSSWADAVTVAEQAQVIHKAQWAINHGIMGADHQGRHMPFPNSHQTAIPTTSADYYGMETHQEHCVPLPIPGQPTITASLVHELSHGMETHQGHTHPMPLPFPLPHQAPTSARGTTLVVQAIQGRTDQIGEWLQRHNAGAAGQIINTVSYPNIDDLGGQMKGLNIETAFDVQPSPAMTDAVAKTRTSSAPTTGSSTSPSITITESSTPDPSAGVGAVDPKLPVLSAAQPAKKKPKKKAKKEKKQAKKEKKARNAPCWTKGQMLLS</sequence>
<feature type="compositionally biased region" description="Basic residues" evidence="1">
    <location>
        <begin position="509"/>
        <end position="531"/>
    </location>
</feature>
<feature type="domain" description="DUF7587" evidence="2">
    <location>
        <begin position="125"/>
        <end position="260"/>
    </location>
</feature>
<feature type="compositionally biased region" description="Low complexity" evidence="1">
    <location>
        <begin position="1"/>
        <end position="16"/>
    </location>
</feature>
<reference evidence="3" key="2">
    <citation type="submission" date="2023-07" db="EMBL/GenBank/DDBJ databases">
        <authorList>
            <consortium name="Lawrence Berkeley National Laboratory"/>
            <person name="Haridas S."/>
            <person name="Hensen N."/>
            <person name="Bonometti L."/>
            <person name="Westerberg I."/>
            <person name="Brannstrom I.O."/>
            <person name="Guillou S."/>
            <person name="Cros-Aarteil S."/>
            <person name="Calhoun S."/>
            <person name="Kuo A."/>
            <person name="Mondo S."/>
            <person name="Pangilinan J."/>
            <person name="Riley R."/>
            <person name="LaButti K."/>
            <person name="Andreopoulos B."/>
            <person name="Lipzen A."/>
            <person name="Chen C."/>
            <person name="Yanf M."/>
            <person name="Daum C."/>
            <person name="Ng V."/>
            <person name="Clum A."/>
            <person name="Steindorff A."/>
            <person name="Ohm R."/>
            <person name="Martin F."/>
            <person name="Silar P."/>
            <person name="Natvig D."/>
            <person name="Lalanne C."/>
            <person name="Gautier V."/>
            <person name="Ament-velasquez S.L."/>
            <person name="Kruys A."/>
            <person name="Hutchinson M.I."/>
            <person name="Powell A.J."/>
            <person name="Barry K."/>
            <person name="Miller A.N."/>
            <person name="Grigoriev I.V."/>
            <person name="Debuchy R."/>
            <person name="Gladieux P."/>
            <person name="Thoren M.H."/>
            <person name="Johannesson H."/>
        </authorList>
    </citation>
    <scope>NUCLEOTIDE SEQUENCE</scope>
    <source>
        <strain evidence="3">FGSC 1904</strain>
    </source>
</reference>